<feature type="domain" description="SGNH hydrolase-type esterase" evidence="1">
    <location>
        <begin position="51"/>
        <end position="223"/>
    </location>
</feature>
<dbReference type="Gene3D" id="3.40.50.1110">
    <property type="entry name" value="SGNH hydrolase"/>
    <property type="match status" value="1"/>
</dbReference>
<dbReference type="RefSeq" id="WP_093517209.1">
    <property type="nucleotide sequence ID" value="NZ_FOSK01000002.1"/>
</dbReference>
<dbReference type="InterPro" id="IPR036514">
    <property type="entry name" value="SGNH_hydro_sf"/>
</dbReference>
<reference evidence="2 3" key="1">
    <citation type="submission" date="2016-10" db="EMBL/GenBank/DDBJ databases">
        <authorList>
            <person name="Varghese N."/>
            <person name="Submissions S."/>
        </authorList>
    </citation>
    <scope>NUCLEOTIDE SEQUENCE [LARGE SCALE GENOMIC DNA]</scope>
    <source>
        <strain evidence="2 3">DSM 16392</strain>
    </source>
</reference>
<dbReference type="Proteomes" id="UP000199598">
    <property type="component" value="Unassembled WGS sequence"/>
</dbReference>
<dbReference type="InterPro" id="IPR013830">
    <property type="entry name" value="SGNH_hydro"/>
</dbReference>
<evidence type="ECO:0000259" key="1">
    <source>
        <dbReference type="Pfam" id="PF13472"/>
    </source>
</evidence>
<dbReference type="CDD" id="cd01836">
    <property type="entry name" value="FeeA_FeeB_like"/>
    <property type="match status" value="1"/>
</dbReference>
<dbReference type="SUPFAM" id="SSF52266">
    <property type="entry name" value="SGNH hydrolase"/>
    <property type="match status" value="1"/>
</dbReference>
<dbReference type="Pfam" id="PF13472">
    <property type="entry name" value="Lipase_GDSL_2"/>
    <property type="match status" value="1"/>
</dbReference>
<name>A0A1I3WS90_9HYPH</name>
<gene>
    <name evidence="2" type="ORF">SAMN04488518_102118</name>
</gene>
<evidence type="ECO:0000313" key="2">
    <source>
        <dbReference type="EMBL" id="SFK09707.1"/>
    </source>
</evidence>
<sequence length="258" mass="28107">MSFPSWLTWALLPVYIFEGLRARANSLRLSPAPGPQFGAVSGQGQAINLLVIGDSSVAGVGLDHTTNGLTCKMAHKIAEVTGQPVKWRAAGSNSATSSQIRDVVVPNLPHADYTHIYISIGFNDLKNFRSGKAWKKGFGELIYALRTKYPHARIYWSNLMSPMNVPALSWALGAVLEPRRQMINRVGTQLCHERGAIAISVTPGITAEGFCEDGIHAEPIGNQHWVDHVVSELVQGNLLGLEDQNEVEDKQDQMDGAL</sequence>
<protein>
    <submittedName>
        <fullName evidence="2">Lysophospholipase L1</fullName>
    </submittedName>
</protein>
<evidence type="ECO:0000313" key="3">
    <source>
        <dbReference type="Proteomes" id="UP000199598"/>
    </source>
</evidence>
<accession>A0A1I3WS90</accession>
<keyword evidence="3" id="KW-1185">Reference proteome</keyword>
<dbReference type="EMBL" id="FOSK01000002">
    <property type="protein sequence ID" value="SFK09707.1"/>
    <property type="molecule type" value="Genomic_DNA"/>
</dbReference>
<organism evidence="2 3">
    <name type="scientific">Pseudovibrio ascidiaceicola</name>
    <dbReference type="NCBI Taxonomy" id="285279"/>
    <lineage>
        <taxon>Bacteria</taxon>
        <taxon>Pseudomonadati</taxon>
        <taxon>Pseudomonadota</taxon>
        <taxon>Alphaproteobacteria</taxon>
        <taxon>Hyphomicrobiales</taxon>
        <taxon>Stappiaceae</taxon>
        <taxon>Pseudovibrio</taxon>
    </lineage>
</organism>
<comment type="caution">
    <text evidence="2">The sequence shown here is derived from an EMBL/GenBank/DDBJ whole genome shotgun (WGS) entry which is preliminary data.</text>
</comment>
<proteinExistence type="predicted"/>